<dbReference type="InterPro" id="IPR026960">
    <property type="entry name" value="RVT-Znf"/>
</dbReference>
<accession>A0AAE0A7K8</accession>
<protein>
    <recommendedName>
        <fullName evidence="1">Reverse transcriptase zinc-binding domain-containing protein</fullName>
    </recommendedName>
</protein>
<feature type="domain" description="Reverse transcriptase zinc-binding" evidence="1">
    <location>
        <begin position="38"/>
        <end position="113"/>
    </location>
</feature>
<gene>
    <name evidence="2" type="ORF">Dsin_019205</name>
</gene>
<reference evidence="2" key="1">
    <citation type="journal article" date="2023" name="Plant J.">
        <title>Genome sequences and population genomics provide insights into the demographic history, inbreeding, and mutation load of two 'living fossil' tree species of Dipteronia.</title>
        <authorList>
            <person name="Feng Y."/>
            <person name="Comes H.P."/>
            <person name="Chen J."/>
            <person name="Zhu S."/>
            <person name="Lu R."/>
            <person name="Zhang X."/>
            <person name="Li P."/>
            <person name="Qiu J."/>
            <person name="Olsen K.M."/>
            <person name="Qiu Y."/>
        </authorList>
    </citation>
    <scope>NUCLEOTIDE SEQUENCE</scope>
    <source>
        <strain evidence="2">NBL</strain>
    </source>
</reference>
<dbReference type="AlphaFoldDB" id="A0AAE0A7K8"/>
<dbReference type="Pfam" id="PF13966">
    <property type="entry name" value="zf-RVT"/>
    <property type="match status" value="1"/>
</dbReference>
<organism evidence="2 3">
    <name type="scientific">Dipteronia sinensis</name>
    <dbReference type="NCBI Taxonomy" id="43782"/>
    <lineage>
        <taxon>Eukaryota</taxon>
        <taxon>Viridiplantae</taxon>
        <taxon>Streptophyta</taxon>
        <taxon>Embryophyta</taxon>
        <taxon>Tracheophyta</taxon>
        <taxon>Spermatophyta</taxon>
        <taxon>Magnoliopsida</taxon>
        <taxon>eudicotyledons</taxon>
        <taxon>Gunneridae</taxon>
        <taxon>Pentapetalae</taxon>
        <taxon>rosids</taxon>
        <taxon>malvids</taxon>
        <taxon>Sapindales</taxon>
        <taxon>Sapindaceae</taxon>
        <taxon>Hippocastanoideae</taxon>
        <taxon>Acereae</taxon>
        <taxon>Dipteronia</taxon>
    </lineage>
</organism>
<dbReference type="EMBL" id="JANJYJ010000006">
    <property type="protein sequence ID" value="KAK3205159.1"/>
    <property type="molecule type" value="Genomic_DNA"/>
</dbReference>
<evidence type="ECO:0000313" key="2">
    <source>
        <dbReference type="EMBL" id="KAK3205159.1"/>
    </source>
</evidence>
<keyword evidence="3" id="KW-1185">Reference proteome</keyword>
<name>A0AAE0A7K8_9ROSI</name>
<dbReference type="Proteomes" id="UP001281410">
    <property type="component" value="Unassembled WGS sequence"/>
</dbReference>
<evidence type="ECO:0000313" key="3">
    <source>
        <dbReference type="Proteomes" id="UP001281410"/>
    </source>
</evidence>
<proteinExistence type="predicted"/>
<comment type="caution">
    <text evidence="2">The sequence shown here is derived from an EMBL/GenBank/DDBJ whole genome shotgun (WGS) entry which is preliminary data.</text>
</comment>
<sequence>MSWSGGHDSLAWHFDKRGVHTVQSGYRLALSQKISAIVSNSSVSHNWRETLWRLNLPPKVKFFVWRACWNVIPCLENLWKRKDIDSPRCDRCAAPVESSTQAIFWCKEVQNIWINAGFPSLLAGVHLLPVLEVVSFASSVLGRDELGHLCMITWAIGENRNSIYNSGKGKRPELMVSGTVSLLSEFQDSKLVLSTRNSPAIRDDKGLVIAAHSNQLPGLFNVDVGELIALREGFLLGLFYNLHVDFSKFVSPTVVSFLNVLAPLVGESKFIVQDIKSMFLAVGICKSLASSKSRNSLALQLALLAFSSAWERLWQDYCSFASCSSL</sequence>
<evidence type="ECO:0000259" key="1">
    <source>
        <dbReference type="Pfam" id="PF13966"/>
    </source>
</evidence>